<dbReference type="EMBL" id="AODH01000022">
    <property type="protein sequence ID" value="EUJ40054.1"/>
    <property type="molecule type" value="Genomic_DNA"/>
</dbReference>
<dbReference type="Pfam" id="PF00430">
    <property type="entry name" value="ATP-synt_B"/>
    <property type="match status" value="1"/>
</dbReference>
<protein>
    <recommendedName>
        <fullName evidence="13">ATP synthase subunit b</fullName>
    </recommendedName>
    <alternativeName>
        <fullName evidence="13">ATP synthase F(0) sector subunit b</fullName>
    </alternativeName>
    <alternativeName>
        <fullName evidence="13">ATPase subunit I</fullName>
    </alternativeName>
    <alternativeName>
        <fullName evidence="13">F-type ATPase subunit b</fullName>
        <shortName evidence="13">F-ATPase subunit b</shortName>
    </alternativeName>
</protein>
<evidence type="ECO:0000256" key="13">
    <source>
        <dbReference type="HAMAP-Rule" id="MF_01398"/>
    </source>
</evidence>
<feature type="coiled-coil region" evidence="15">
    <location>
        <begin position="70"/>
        <end position="127"/>
    </location>
</feature>
<feature type="transmembrane region" description="Helical" evidence="13">
    <location>
        <begin position="20"/>
        <end position="38"/>
    </location>
</feature>
<evidence type="ECO:0000313" key="16">
    <source>
        <dbReference type="EMBL" id="EUJ40054.1"/>
    </source>
</evidence>
<dbReference type="GO" id="GO:0005886">
    <property type="term" value="C:plasma membrane"/>
    <property type="evidence" value="ECO:0007669"/>
    <property type="project" value="UniProtKB-SubCell"/>
</dbReference>
<comment type="function">
    <text evidence="11 13">F(1)F(0) ATP synthase produces ATP from ADP in the presence of a proton or sodium gradient. F-type ATPases consist of two structural domains, F(1) containing the extramembraneous catalytic core and F(0) containing the membrane proton channel, linked together by a central stalk and a peripheral stalk. During catalysis, ATP synthesis in the catalytic domain of F(1) is coupled via a rotary mechanism of the central stalk subunits to proton translocation.</text>
</comment>
<evidence type="ECO:0000256" key="10">
    <source>
        <dbReference type="ARBA" id="ARBA00023310"/>
    </source>
</evidence>
<evidence type="ECO:0000313" key="17">
    <source>
        <dbReference type="Proteomes" id="UP000019243"/>
    </source>
</evidence>
<keyword evidence="9 13" id="KW-0472">Membrane</keyword>
<keyword evidence="5 13" id="KW-0812">Transmembrane</keyword>
<dbReference type="SUPFAM" id="SSF81573">
    <property type="entry name" value="F1F0 ATP synthase subunit B, membrane domain"/>
    <property type="match status" value="1"/>
</dbReference>
<dbReference type="GO" id="GO:0046961">
    <property type="term" value="F:proton-transporting ATPase activity, rotational mechanism"/>
    <property type="evidence" value="ECO:0007669"/>
    <property type="project" value="TreeGrafter"/>
</dbReference>
<dbReference type="Proteomes" id="UP000019243">
    <property type="component" value="Unassembled WGS sequence"/>
</dbReference>
<dbReference type="AlphaFoldDB" id="W7CKR0"/>
<evidence type="ECO:0000256" key="6">
    <source>
        <dbReference type="ARBA" id="ARBA00022781"/>
    </source>
</evidence>
<keyword evidence="4 13" id="KW-0138">CF(0)</keyword>
<dbReference type="CDD" id="cd06503">
    <property type="entry name" value="ATP-synt_Fo_b"/>
    <property type="match status" value="1"/>
</dbReference>
<dbReference type="InterPro" id="IPR028987">
    <property type="entry name" value="ATP_synth_B-like_membr_sf"/>
</dbReference>
<dbReference type="InterPro" id="IPR002146">
    <property type="entry name" value="ATP_synth_b/b'su_bac/chlpt"/>
</dbReference>
<dbReference type="InterPro" id="IPR050059">
    <property type="entry name" value="ATP_synthase_B_chain"/>
</dbReference>
<comment type="caution">
    <text evidence="16">The sequence shown here is derived from an EMBL/GenBank/DDBJ whole genome shotgun (WGS) entry which is preliminary data.</text>
</comment>
<evidence type="ECO:0000256" key="11">
    <source>
        <dbReference type="ARBA" id="ARBA00025198"/>
    </source>
</evidence>
<evidence type="ECO:0000256" key="9">
    <source>
        <dbReference type="ARBA" id="ARBA00023136"/>
    </source>
</evidence>
<proteinExistence type="inferred from homology"/>
<dbReference type="InterPro" id="IPR005864">
    <property type="entry name" value="ATP_synth_F0_bsu_bac"/>
</dbReference>
<evidence type="ECO:0000256" key="14">
    <source>
        <dbReference type="RuleBase" id="RU003848"/>
    </source>
</evidence>
<evidence type="ECO:0000256" key="2">
    <source>
        <dbReference type="ARBA" id="ARBA00022448"/>
    </source>
</evidence>
<comment type="similarity">
    <text evidence="1 13 14">Belongs to the ATPase B chain family.</text>
</comment>
<keyword evidence="10 13" id="KW-0066">ATP synthesis</keyword>
<keyword evidence="16" id="KW-0378">Hydrolase</keyword>
<keyword evidence="8 13" id="KW-0406">Ion transport</keyword>
<dbReference type="GO" id="GO:0016787">
    <property type="term" value="F:hydrolase activity"/>
    <property type="evidence" value="ECO:0007669"/>
    <property type="project" value="UniProtKB-KW"/>
</dbReference>
<evidence type="ECO:0000256" key="3">
    <source>
        <dbReference type="ARBA" id="ARBA00022475"/>
    </source>
</evidence>
<organism evidence="16 17">
    <name type="scientific">Brochothrix campestris FSL F6-1037</name>
    <dbReference type="NCBI Taxonomy" id="1265861"/>
    <lineage>
        <taxon>Bacteria</taxon>
        <taxon>Bacillati</taxon>
        <taxon>Bacillota</taxon>
        <taxon>Bacilli</taxon>
        <taxon>Bacillales</taxon>
        <taxon>Listeriaceae</taxon>
        <taxon>Brochothrix</taxon>
    </lineage>
</organism>
<keyword evidence="6 13" id="KW-0375">Hydrogen ion transport</keyword>
<keyword evidence="7 13" id="KW-1133">Transmembrane helix</keyword>
<gene>
    <name evidence="13" type="primary">atpF</name>
    <name evidence="16" type="ORF">BCAMP_06410</name>
</gene>
<dbReference type="RefSeq" id="WP_035314407.1">
    <property type="nucleotide sequence ID" value="NZ_AODH01000022.1"/>
</dbReference>
<keyword evidence="17" id="KW-1185">Reference proteome</keyword>
<dbReference type="PANTHER" id="PTHR33445:SF1">
    <property type="entry name" value="ATP SYNTHASE SUBUNIT B"/>
    <property type="match status" value="1"/>
</dbReference>
<dbReference type="GO" id="GO:0046933">
    <property type="term" value="F:proton-transporting ATP synthase activity, rotational mechanism"/>
    <property type="evidence" value="ECO:0007669"/>
    <property type="project" value="UniProtKB-UniRule"/>
</dbReference>
<evidence type="ECO:0000256" key="7">
    <source>
        <dbReference type="ARBA" id="ARBA00022989"/>
    </source>
</evidence>
<dbReference type="PANTHER" id="PTHR33445">
    <property type="entry name" value="ATP SYNTHASE SUBUNIT B', CHLOROPLASTIC"/>
    <property type="match status" value="1"/>
</dbReference>
<dbReference type="NCBIfam" id="TIGR01144">
    <property type="entry name" value="ATP_synt_b"/>
    <property type="match status" value="1"/>
</dbReference>
<name>W7CKR0_9LIST</name>
<dbReference type="STRING" id="1265861.BCAMP_06410"/>
<evidence type="ECO:0000256" key="5">
    <source>
        <dbReference type="ARBA" id="ARBA00022692"/>
    </source>
</evidence>
<reference evidence="16 17" key="1">
    <citation type="submission" date="2012-12" db="EMBL/GenBank/DDBJ databases">
        <title>Novel taxa of Listeriaceae from agricultural environments in the United States.</title>
        <authorList>
            <person name="den Bakker H.C."/>
            <person name="Allred A."/>
            <person name="Warchocki S."/>
            <person name="Wright E.M."/>
            <person name="Burrell A."/>
            <person name="Nightingale K.K."/>
            <person name="Kephart D."/>
            <person name="Wiedmann M."/>
        </authorList>
    </citation>
    <scope>NUCLEOTIDE SEQUENCE [LARGE SCALE GENOMIC DNA]</scope>
    <source>
        <strain evidence="16 17">FSL F6-1037</strain>
    </source>
</reference>
<evidence type="ECO:0000256" key="4">
    <source>
        <dbReference type="ARBA" id="ARBA00022547"/>
    </source>
</evidence>
<evidence type="ECO:0000256" key="8">
    <source>
        <dbReference type="ARBA" id="ARBA00023065"/>
    </source>
</evidence>
<sequence length="172" mass="19035">MLGTQLTIGSTPGVMWGDMIFLIVSFVILLVLIRIFAWKPLMDMMKKREDHIATEINNAETSRVESAALLEEQRKVLKDARIEAHELIESAKGQGAQEREKIVAAAKVEATRLYNEAKADINSEKEKAVTEVREQVASLSVLIAAKVIEKNLNEADQSDLIAGYIDGLGDNK</sequence>
<evidence type="ECO:0000256" key="1">
    <source>
        <dbReference type="ARBA" id="ARBA00005513"/>
    </source>
</evidence>
<comment type="subcellular location">
    <subcellularLocation>
        <location evidence="13">Cell membrane</location>
        <topology evidence="13">Single-pass membrane protein</topology>
    </subcellularLocation>
    <subcellularLocation>
        <location evidence="12">Endomembrane system</location>
        <topology evidence="12">Single-pass membrane protein</topology>
    </subcellularLocation>
</comment>
<comment type="subunit">
    <text evidence="13">F-type ATPases have 2 components, F(1) - the catalytic core - and F(0) - the membrane proton channel. F(1) has five subunits: alpha(3), beta(3), gamma(1), delta(1), epsilon(1). F(0) has three main subunits: a(1), b(2) and c(10-14). The alpha and beta chains form an alternating ring which encloses part of the gamma chain. F(1) is attached to F(0) by a central stalk formed by the gamma and epsilon chains, while a peripheral stalk is formed by the delta and b chains.</text>
</comment>
<dbReference type="GO" id="GO:0012505">
    <property type="term" value="C:endomembrane system"/>
    <property type="evidence" value="ECO:0007669"/>
    <property type="project" value="UniProtKB-SubCell"/>
</dbReference>
<keyword evidence="2 13" id="KW-0813">Transport</keyword>
<evidence type="ECO:0000256" key="12">
    <source>
        <dbReference type="ARBA" id="ARBA00037847"/>
    </source>
</evidence>
<keyword evidence="3 13" id="KW-1003">Cell membrane</keyword>
<keyword evidence="15" id="KW-0175">Coiled coil</keyword>
<dbReference type="Gene3D" id="1.20.5.620">
    <property type="entry name" value="F1F0 ATP synthase subunit B, membrane domain"/>
    <property type="match status" value="1"/>
</dbReference>
<dbReference type="GO" id="GO:0045259">
    <property type="term" value="C:proton-transporting ATP synthase complex"/>
    <property type="evidence" value="ECO:0007669"/>
    <property type="project" value="UniProtKB-KW"/>
</dbReference>
<evidence type="ECO:0000256" key="15">
    <source>
        <dbReference type="SAM" id="Coils"/>
    </source>
</evidence>
<accession>W7CKR0</accession>
<comment type="function">
    <text evidence="13">Component of the F(0) channel, it forms part of the peripheral stalk, linking F(1) to F(0).</text>
</comment>
<dbReference type="HAMAP" id="MF_01398">
    <property type="entry name" value="ATP_synth_b_bprime"/>
    <property type="match status" value="1"/>
</dbReference>